<evidence type="ECO:0000256" key="1">
    <source>
        <dbReference type="SAM" id="MobiDB-lite"/>
    </source>
</evidence>
<feature type="compositionally biased region" description="Basic and acidic residues" evidence="1">
    <location>
        <begin position="396"/>
        <end position="417"/>
    </location>
</feature>
<dbReference type="OrthoDB" id="3058987at2759"/>
<sequence length="804" mass="90150">MAPSNDEAVNNDDEWQDEPVALPQIRTLQRGWAKGSRKAFLEERLPRFKTAALAGRSKKTEVITAIVNEYFKIYSWRLPITEEPTSTPPPEQSNDLTTEEKRVKGEVIKRMTTLIRSWMDYRATKLTTALQRINTKSTSDPFALLLSQFTGISSKPPKLRTGWQVFEHEKYIPEMKETFDTQFGASGLPEGKRASERNKYVIDRFKALPPEVQEAYTQQGVNQHNASKEAINAQAEAELELSPSERQVLIERISEFFRPLLTQVSELLKMHISLLVGGPEPKHSGNLNVLSLHIGTNLAPIPQRWDVAHPTEFQTVVDTFLEFLRTCYTPSDYQKASLPPDELAQYCSTQKDHRSENEAANGPADDSANQPKPAYVQSKPKPSGNRGRSHSKSKPGRRDNESDPDTSEPKSDREEIRRRKKTRSQKSRLDKSEPKTNREDIRRRAHPKKSRPDPRQHLCPRKALSGKRFSSRHPGQVQISKGRWVDLVAPKLGPPRGVKRAVATAGSDDGDEPEPKRQASIDSIGLPSPSSAANPSSDPRSTPLLEQIISTSTSTLAPPAHPLDDPTTPLDPSSANNTSTDGTLARKPDQALVFPALDPAWPDWLSKTYKLLTKGGDALGTPWYHLLDIFTRFESSSDATRDIAFSASNRPPQVGLWIQNARERTPAIPDLAIFEHQWWAWWRALQPPWRTYSTTTGPISVNDLLPIPTDSVASSESFTVLDRAGRNGLLSVVSSLRWWGDAIRSLVPRDCNWLDDKAAKSWKLGIADVNRMVILMWLAKMDTETQCTYLAKLTYDAHGSTIIL</sequence>
<dbReference type="EMBL" id="MU154777">
    <property type="protein sequence ID" value="KAF9487445.1"/>
    <property type="molecule type" value="Genomic_DNA"/>
</dbReference>
<gene>
    <name evidence="2" type="ORF">BDN71DRAFT_1545810</name>
</gene>
<organism evidence="2 3">
    <name type="scientific">Pleurotus eryngii</name>
    <name type="common">Boletus of the steppes</name>
    <dbReference type="NCBI Taxonomy" id="5323"/>
    <lineage>
        <taxon>Eukaryota</taxon>
        <taxon>Fungi</taxon>
        <taxon>Dikarya</taxon>
        <taxon>Basidiomycota</taxon>
        <taxon>Agaricomycotina</taxon>
        <taxon>Agaricomycetes</taxon>
        <taxon>Agaricomycetidae</taxon>
        <taxon>Agaricales</taxon>
        <taxon>Pleurotineae</taxon>
        <taxon>Pleurotaceae</taxon>
        <taxon>Pleurotus</taxon>
    </lineage>
</organism>
<feature type="region of interest" description="Disordered" evidence="1">
    <location>
        <begin position="1"/>
        <end position="20"/>
    </location>
</feature>
<dbReference type="Proteomes" id="UP000807025">
    <property type="component" value="Unassembled WGS sequence"/>
</dbReference>
<evidence type="ECO:0000313" key="3">
    <source>
        <dbReference type="Proteomes" id="UP000807025"/>
    </source>
</evidence>
<reference evidence="2" key="1">
    <citation type="submission" date="2020-11" db="EMBL/GenBank/DDBJ databases">
        <authorList>
            <consortium name="DOE Joint Genome Institute"/>
            <person name="Ahrendt S."/>
            <person name="Riley R."/>
            <person name="Andreopoulos W."/>
            <person name="Labutti K."/>
            <person name="Pangilinan J."/>
            <person name="Ruiz-Duenas F.J."/>
            <person name="Barrasa J.M."/>
            <person name="Sanchez-Garcia M."/>
            <person name="Camarero S."/>
            <person name="Miyauchi S."/>
            <person name="Serrano A."/>
            <person name="Linde D."/>
            <person name="Babiker R."/>
            <person name="Drula E."/>
            <person name="Ayuso-Fernandez I."/>
            <person name="Pacheco R."/>
            <person name="Padilla G."/>
            <person name="Ferreira P."/>
            <person name="Barriuso J."/>
            <person name="Kellner H."/>
            <person name="Castanera R."/>
            <person name="Alfaro M."/>
            <person name="Ramirez L."/>
            <person name="Pisabarro A.G."/>
            <person name="Kuo A."/>
            <person name="Tritt A."/>
            <person name="Lipzen A."/>
            <person name="He G."/>
            <person name="Yan M."/>
            <person name="Ng V."/>
            <person name="Cullen D."/>
            <person name="Martin F."/>
            <person name="Rosso M.-N."/>
            <person name="Henrissat B."/>
            <person name="Hibbett D."/>
            <person name="Martinez A.T."/>
            <person name="Grigoriev I.V."/>
        </authorList>
    </citation>
    <scope>NUCLEOTIDE SEQUENCE</scope>
    <source>
        <strain evidence="2">ATCC 90797</strain>
    </source>
</reference>
<feature type="compositionally biased region" description="Low complexity" evidence="1">
    <location>
        <begin position="565"/>
        <end position="575"/>
    </location>
</feature>
<comment type="caution">
    <text evidence="2">The sequence shown here is derived from an EMBL/GenBank/DDBJ whole genome shotgun (WGS) entry which is preliminary data.</text>
</comment>
<protein>
    <submittedName>
        <fullName evidence="2">Uncharacterized protein</fullName>
    </submittedName>
</protein>
<keyword evidence="3" id="KW-1185">Reference proteome</keyword>
<name>A0A9P5ZHU4_PLEER</name>
<dbReference type="AlphaFoldDB" id="A0A9P5ZHU4"/>
<accession>A0A9P5ZHU4</accession>
<feature type="compositionally biased region" description="Basic and acidic residues" evidence="1">
    <location>
        <begin position="427"/>
        <end position="442"/>
    </location>
</feature>
<evidence type="ECO:0000313" key="2">
    <source>
        <dbReference type="EMBL" id="KAF9487445.1"/>
    </source>
</evidence>
<feature type="region of interest" description="Disordered" evidence="1">
    <location>
        <begin position="347"/>
        <end position="584"/>
    </location>
</feature>
<feature type="compositionally biased region" description="Low complexity" evidence="1">
    <location>
        <begin position="527"/>
        <end position="541"/>
    </location>
</feature>
<proteinExistence type="predicted"/>